<accession>A0A1H0QBB2</accession>
<dbReference type="GO" id="GO:0030638">
    <property type="term" value="P:polyketide metabolic process"/>
    <property type="evidence" value="ECO:0007669"/>
    <property type="project" value="InterPro"/>
</dbReference>
<organism evidence="1 2">
    <name type="scientific">Nakamurella panacisegetis</name>
    <dbReference type="NCBI Taxonomy" id="1090615"/>
    <lineage>
        <taxon>Bacteria</taxon>
        <taxon>Bacillati</taxon>
        <taxon>Actinomycetota</taxon>
        <taxon>Actinomycetes</taxon>
        <taxon>Nakamurellales</taxon>
        <taxon>Nakamurellaceae</taxon>
        <taxon>Nakamurella</taxon>
    </lineage>
</organism>
<evidence type="ECO:0000313" key="2">
    <source>
        <dbReference type="Proteomes" id="UP000198741"/>
    </source>
</evidence>
<keyword evidence="2" id="KW-1185">Reference proteome</keyword>
<dbReference type="OrthoDB" id="9182871at2"/>
<reference evidence="1 2" key="1">
    <citation type="submission" date="2016-10" db="EMBL/GenBank/DDBJ databases">
        <authorList>
            <person name="de Groot N.N."/>
        </authorList>
    </citation>
    <scope>NUCLEOTIDE SEQUENCE [LARGE SCALE GENOMIC DNA]</scope>
    <source>
        <strain evidence="2">P4-7,KCTC 19426,CECT 7604</strain>
    </source>
</reference>
<dbReference type="PANTHER" id="PTHR38436">
    <property type="entry name" value="POLYKETIDE CYCLASE SNOAL-LIKE DOMAIN"/>
    <property type="match status" value="1"/>
</dbReference>
<dbReference type="AlphaFoldDB" id="A0A1H0QBB2"/>
<evidence type="ECO:0000313" key="1">
    <source>
        <dbReference type="EMBL" id="SDP14624.1"/>
    </source>
</evidence>
<proteinExistence type="predicted"/>
<dbReference type="Pfam" id="PF07366">
    <property type="entry name" value="SnoaL"/>
    <property type="match status" value="1"/>
</dbReference>
<dbReference type="EMBL" id="LT629710">
    <property type="protein sequence ID" value="SDP14624.1"/>
    <property type="molecule type" value="Genomic_DNA"/>
</dbReference>
<protein>
    <recommendedName>
        <fullName evidence="3">SnoaL-like polyketide cyclase</fullName>
    </recommendedName>
</protein>
<evidence type="ECO:0008006" key="3">
    <source>
        <dbReference type="Google" id="ProtNLM"/>
    </source>
</evidence>
<dbReference type="RefSeq" id="WP_157695446.1">
    <property type="nucleotide sequence ID" value="NZ_LT629710.1"/>
</dbReference>
<dbReference type="InterPro" id="IPR032710">
    <property type="entry name" value="NTF2-like_dom_sf"/>
</dbReference>
<dbReference type="SUPFAM" id="SSF54427">
    <property type="entry name" value="NTF2-like"/>
    <property type="match status" value="1"/>
</dbReference>
<dbReference type="InterPro" id="IPR009959">
    <property type="entry name" value="Cyclase_SnoaL-like"/>
</dbReference>
<dbReference type="STRING" id="1090615.SAMN04515671_3042"/>
<sequence length="154" mass="16521">MFTTTATTPTSPSAADLRSLAQRFTDDVINARDLDVALAELVVEDFVEQNPLPGQGPGRAGLADVLAGMFAAFPDLHWTLHDTVAEGDRIMSFSTWTGTHHGDFLGIPATCRSVQVEAWTLDRYRDGQLTESRIIMDVAGLLIQLGVLPAPAAG</sequence>
<dbReference type="Proteomes" id="UP000198741">
    <property type="component" value="Chromosome I"/>
</dbReference>
<gene>
    <name evidence="1" type="ORF">SAMN04515671_3042</name>
</gene>
<name>A0A1H0QBB2_9ACTN</name>
<dbReference type="PANTHER" id="PTHR38436:SF1">
    <property type="entry name" value="ESTER CYCLASE"/>
    <property type="match status" value="1"/>
</dbReference>
<dbReference type="Gene3D" id="3.10.450.50">
    <property type="match status" value="1"/>
</dbReference>